<keyword evidence="2" id="KW-1185">Reference proteome</keyword>
<gene>
    <name evidence="1" type="primary">LOC125544238</name>
</gene>
<proteinExistence type="predicted"/>
<sequence length="92" mass="10727">MHILVAVCKLMQRQFCPLFRRYTRIEHQNFDSSPALSLRKLLRCVSCHLITLGLKPIFSCRQSYHVKVVTFVRDLIITNLCRGLNCPCYLSV</sequence>
<evidence type="ECO:0000313" key="2">
    <source>
        <dbReference type="Proteomes" id="UP000015106"/>
    </source>
</evidence>
<reference evidence="1" key="2">
    <citation type="submission" date="2018-03" db="EMBL/GenBank/DDBJ databases">
        <title>The Triticum urartu genome reveals the dynamic nature of wheat genome evolution.</title>
        <authorList>
            <person name="Ling H."/>
            <person name="Ma B."/>
            <person name="Shi X."/>
            <person name="Liu H."/>
            <person name="Dong L."/>
            <person name="Sun H."/>
            <person name="Cao Y."/>
            <person name="Gao Q."/>
            <person name="Zheng S."/>
            <person name="Li Y."/>
            <person name="Yu Y."/>
            <person name="Du H."/>
            <person name="Qi M."/>
            <person name="Li Y."/>
            <person name="Yu H."/>
            <person name="Cui Y."/>
            <person name="Wang N."/>
            <person name="Chen C."/>
            <person name="Wu H."/>
            <person name="Zhao Y."/>
            <person name="Zhang J."/>
            <person name="Li Y."/>
            <person name="Zhou W."/>
            <person name="Zhang B."/>
            <person name="Hu W."/>
            <person name="Eijk M."/>
            <person name="Tang J."/>
            <person name="Witsenboer H."/>
            <person name="Zhao S."/>
            <person name="Li Z."/>
            <person name="Zhang A."/>
            <person name="Wang D."/>
            <person name="Liang C."/>
        </authorList>
    </citation>
    <scope>NUCLEOTIDE SEQUENCE [LARGE SCALE GENOMIC DNA]</scope>
    <source>
        <strain evidence="1">cv. G1812</strain>
    </source>
</reference>
<evidence type="ECO:0000313" key="1">
    <source>
        <dbReference type="EnsemblPlants" id="TuG1812G0300002748.01.T03.cds451843"/>
    </source>
</evidence>
<organism evidence="1 2">
    <name type="scientific">Triticum urartu</name>
    <name type="common">Red wild einkorn</name>
    <name type="synonym">Crithodium urartu</name>
    <dbReference type="NCBI Taxonomy" id="4572"/>
    <lineage>
        <taxon>Eukaryota</taxon>
        <taxon>Viridiplantae</taxon>
        <taxon>Streptophyta</taxon>
        <taxon>Embryophyta</taxon>
        <taxon>Tracheophyta</taxon>
        <taxon>Spermatophyta</taxon>
        <taxon>Magnoliopsida</taxon>
        <taxon>Liliopsida</taxon>
        <taxon>Poales</taxon>
        <taxon>Poaceae</taxon>
        <taxon>BOP clade</taxon>
        <taxon>Pooideae</taxon>
        <taxon>Triticodae</taxon>
        <taxon>Triticeae</taxon>
        <taxon>Triticinae</taxon>
        <taxon>Triticum</taxon>
    </lineage>
</organism>
<reference evidence="2" key="1">
    <citation type="journal article" date="2013" name="Nature">
        <title>Draft genome of the wheat A-genome progenitor Triticum urartu.</title>
        <authorList>
            <person name="Ling H.Q."/>
            <person name="Zhao S."/>
            <person name="Liu D."/>
            <person name="Wang J."/>
            <person name="Sun H."/>
            <person name="Zhang C."/>
            <person name="Fan H."/>
            <person name="Li D."/>
            <person name="Dong L."/>
            <person name="Tao Y."/>
            <person name="Gao C."/>
            <person name="Wu H."/>
            <person name="Li Y."/>
            <person name="Cui Y."/>
            <person name="Guo X."/>
            <person name="Zheng S."/>
            <person name="Wang B."/>
            <person name="Yu K."/>
            <person name="Liang Q."/>
            <person name="Yang W."/>
            <person name="Lou X."/>
            <person name="Chen J."/>
            <person name="Feng M."/>
            <person name="Jian J."/>
            <person name="Zhang X."/>
            <person name="Luo G."/>
            <person name="Jiang Y."/>
            <person name="Liu J."/>
            <person name="Wang Z."/>
            <person name="Sha Y."/>
            <person name="Zhang B."/>
            <person name="Wu H."/>
            <person name="Tang D."/>
            <person name="Shen Q."/>
            <person name="Xue P."/>
            <person name="Zou S."/>
            <person name="Wang X."/>
            <person name="Liu X."/>
            <person name="Wang F."/>
            <person name="Yang Y."/>
            <person name="An X."/>
            <person name="Dong Z."/>
            <person name="Zhang K."/>
            <person name="Zhang X."/>
            <person name="Luo M.C."/>
            <person name="Dvorak J."/>
            <person name="Tong Y."/>
            <person name="Wang J."/>
            <person name="Yang H."/>
            <person name="Li Z."/>
            <person name="Wang D."/>
            <person name="Zhang A."/>
            <person name="Wang J."/>
        </authorList>
    </citation>
    <scope>NUCLEOTIDE SEQUENCE</scope>
    <source>
        <strain evidence="2">cv. G1812</strain>
    </source>
</reference>
<reference evidence="1" key="3">
    <citation type="submission" date="2022-06" db="UniProtKB">
        <authorList>
            <consortium name="EnsemblPlants"/>
        </authorList>
    </citation>
    <scope>IDENTIFICATION</scope>
</reference>
<dbReference type="AlphaFoldDB" id="A0A8R7PU20"/>
<dbReference type="Proteomes" id="UP000015106">
    <property type="component" value="Chromosome 3"/>
</dbReference>
<protein>
    <submittedName>
        <fullName evidence="1">Uncharacterized protein</fullName>
    </submittedName>
</protein>
<dbReference type="Gramene" id="TuG1812G0300002748.01.T03">
    <property type="protein sequence ID" value="TuG1812G0300002748.01.T03.cds451843"/>
    <property type="gene ID" value="TuG1812G0300002748.01"/>
</dbReference>
<name>A0A8R7PU20_TRIUA</name>
<accession>A0A8R7PU20</accession>
<dbReference type="EnsemblPlants" id="TuG1812G0300002748.01.T03">
    <property type="protein sequence ID" value="TuG1812G0300002748.01.T03.cds451843"/>
    <property type="gene ID" value="TuG1812G0300002748.01"/>
</dbReference>